<dbReference type="KEGG" id="acp:A2cp1_0536"/>
<dbReference type="InterPro" id="IPR036188">
    <property type="entry name" value="FAD/NAD-bd_sf"/>
</dbReference>
<dbReference type="EMBL" id="CP001359">
    <property type="protein sequence ID" value="ACL63893.1"/>
    <property type="molecule type" value="Genomic_DNA"/>
</dbReference>
<dbReference type="HOGENOM" id="CLU_036034_0_0_7"/>
<feature type="domain" description="Amine oxidase" evidence="1">
    <location>
        <begin position="107"/>
        <end position="337"/>
    </location>
</feature>
<dbReference type="Gene3D" id="3.50.50.60">
    <property type="entry name" value="FAD/NAD(P)-binding domain"/>
    <property type="match status" value="1"/>
</dbReference>
<sequence>MAGTEGSPVVIVGAGVAGLSCARALAEGGRRALVLDRAHGVGGRCATRALEGQPVDYGAVFLHGRDPAFLAALDAVPATRLDWPADVHGSGPPCQPEAFSPGEVRRAFAEGVNAFPRHLAEGLELRLQRKVVGLVPGDGTVALRLDDGSFLEAETAVLALAAEQADELLATVLPAPPAVAAARALLATASSHCALALLAVYGPAAPRPPWHVSYPETSRIVQLVSHESSKRPGSPLLVLTYQAHPAWSRQHLDDPDWPRRVLDEAARLLGPWAADPRTAHPHRWRWARTDLAAELARPLLLALPGGARLGVAGDRFAPGGGIEAAWRSGRALAGRVLAGEGA</sequence>
<evidence type="ECO:0000313" key="2">
    <source>
        <dbReference type="EMBL" id="ACL63893.1"/>
    </source>
</evidence>
<dbReference type="SUPFAM" id="SSF51905">
    <property type="entry name" value="FAD/NAD(P)-binding domain"/>
    <property type="match status" value="1"/>
</dbReference>
<dbReference type="Proteomes" id="UP000007089">
    <property type="component" value="Chromosome"/>
</dbReference>
<dbReference type="PANTHER" id="PTHR16128">
    <property type="entry name" value="FAD/NAD(P)-BINDING OXIDOREDUCTASE FAMILY PROTEIN"/>
    <property type="match status" value="1"/>
</dbReference>
<dbReference type="PANTHER" id="PTHR16128:SF5">
    <property type="entry name" value="FAD_NAD(P)-BINDING OXIDOREDUCTASE FAMILY PROTEIN"/>
    <property type="match status" value="1"/>
</dbReference>
<dbReference type="RefSeq" id="WP_012631941.1">
    <property type="nucleotide sequence ID" value="NC_011891.1"/>
</dbReference>
<proteinExistence type="predicted"/>
<evidence type="ECO:0000313" key="3">
    <source>
        <dbReference type="Proteomes" id="UP000007089"/>
    </source>
</evidence>
<dbReference type="GO" id="GO:0016491">
    <property type="term" value="F:oxidoreductase activity"/>
    <property type="evidence" value="ECO:0007669"/>
    <property type="project" value="InterPro"/>
</dbReference>
<evidence type="ECO:0000259" key="1">
    <source>
        <dbReference type="Pfam" id="PF01593"/>
    </source>
</evidence>
<dbReference type="Pfam" id="PF01593">
    <property type="entry name" value="Amino_oxidase"/>
    <property type="match status" value="1"/>
</dbReference>
<organism evidence="2 3">
    <name type="scientific">Anaeromyxobacter dehalogenans (strain ATCC BAA-258 / DSM 21875 / 2CP-1)</name>
    <dbReference type="NCBI Taxonomy" id="455488"/>
    <lineage>
        <taxon>Bacteria</taxon>
        <taxon>Pseudomonadati</taxon>
        <taxon>Myxococcota</taxon>
        <taxon>Myxococcia</taxon>
        <taxon>Myxococcales</taxon>
        <taxon>Cystobacterineae</taxon>
        <taxon>Anaeromyxobacteraceae</taxon>
        <taxon>Anaeromyxobacter</taxon>
    </lineage>
</organism>
<dbReference type="Gene3D" id="3.90.660.10">
    <property type="match status" value="1"/>
</dbReference>
<reference evidence="2" key="1">
    <citation type="submission" date="2009-01" db="EMBL/GenBank/DDBJ databases">
        <title>Complete sequence of Anaeromyxobacter dehalogenans 2CP-1.</title>
        <authorList>
            <consortium name="US DOE Joint Genome Institute"/>
            <person name="Lucas S."/>
            <person name="Copeland A."/>
            <person name="Lapidus A."/>
            <person name="Glavina del Rio T."/>
            <person name="Dalin E."/>
            <person name="Tice H."/>
            <person name="Bruce D."/>
            <person name="Goodwin L."/>
            <person name="Pitluck S."/>
            <person name="Saunders E."/>
            <person name="Brettin T."/>
            <person name="Detter J.C."/>
            <person name="Han C."/>
            <person name="Larimer F."/>
            <person name="Land M."/>
            <person name="Hauser L."/>
            <person name="Kyrpides N."/>
            <person name="Ovchinnikova G."/>
            <person name="Beliaev A.S."/>
            <person name="Richardson P."/>
        </authorList>
    </citation>
    <scope>NUCLEOTIDE SEQUENCE</scope>
    <source>
        <strain evidence="2">2CP-1</strain>
    </source>
</reference>
<gene>
    <name evidence="2" type="ordered locus">A2cp1_0536</name>
</gene>
<keyword evidence="3" id="KW-1185">Reference proteome</keyword>
<dbReference type="Pfam" id="PF13450">
    <property type="entry name" value="NAD_binding_8"/>
    <property type="match status" value="1"/>
</dbReference>
<protein>
    <submittedName>
        <fullName evidence="2">FAD dependent oxidoreductase</fullName>
    </submittedName>
</protein>
<dbReference type="AlphaFoldDB" id="B8JBX1"/>
<accession>B8JBX1</accession>
<dbReference type="InterPro" id="IPR002937">
    <property type="entry name" value="Amino_oxidase"/>
</dbReference>
<name>B8JBX1_ANAD2</name>